<feature type="domain" description="Cadherin" evidence="6">
    <location>
        <begin position="403"/>
        <end position="490"/>
    </location>
</feature>
<dbReference type="PRINTS" id="PR00313">
    <property type="entry name" value="CABNDNGRPT"/>
</dbReference>
<evidence type="ECO:0000313" key="8">
    <source>
        <dbReference type="Proteomes" id="UP000284395"/>
    </source>
</evidence>
<feature type="compositionally biased region" description="Low complexity" evidence="5">
    <location>
        <begin position="190"/>
        <end position="199"/>
    </location>
</feature>
<dbReference type="Pfam" id="PF00353">
    <property type="entry name" value="HemolysinCabind"/>
    <property type="match status" value="1"/>
</dbReference>
<dbReference type="PROSITE" id="PS00330">
    <property type="entry name" value="HEMOLYSIN_CALCIUM"/>
    <property type="match status" value="1"/>
</dbReference>
<dbReference type="InterPro" id="IPR002126">
    <property type="entry name" value="Cadherin-like_dom"/>
</dbReference>
<dbReference type="SMART" id="SM00191">
    <property type="entry name" value="Int_alpha"/>
    <property type="match status" value="7"/>
</dbReference>
<dbReference type="GO" id="GO:0005509">
    <property type="term" value="F:calcium ion binding"/>
    <property type="evidence" value="ECO:0007669"/>
    <property type="project" value="InterPro"/>
</dbReference>
<dbReference type="InterPro" id="IPR018511">
    <property type="entry name" value="Hemolysin-typ_Ca-bd_CS"/>
</dbReference>
<dbReference type="InterPro" id="IPR013519">
    <property type="entry name" value="Int_alpha_beta-p"/>
</dbReference>
<dbReference type="PROSITE" id="PS50268">
    <property type="entry name" value="CADHERIN_2"/>
    <property type="match status" value="4"/>
</dbReference>
<dbReference type="Gene3D" id="2.60.40.60">
    <property type="entry name" value="Cadherins"/>
    <property type="match status" value="4"/>
</dbReference>
<evidence type="ECO:0000256" key="1">
    <source>
        <dbReference type="ARBA" id="ARBA00022729"/>
    </source>
</evidence>
<reference evidence="7 8" key="1">
    <citation type="submission" date="2018-09" db="EMBL/GenBank/DDBJ databases">
        <title>Altererythrobacter spongiae sp. nov., isolated from a marine sponge.</title>
        <authorList>
            <person name="Zhuang L."/>
            <person name="Luo L."/>
        </authorList>
    </citation>
    <scope>NUCLEOTIDE SEQUENCE [LARGE SCALE GENOMIC DNA]</scope>
    <source>
        <strain evidence="7 8">HN-Y73</strain>
    </source>
</reference>
<organism evidence="7 8">
    <name type="scientific">Altericroceibacterium spongiae</name>
    <dbReference type="NCBI Taxonomy" id="2320269"/>
    <lineage>
        <taxon>Bacteria</taxon>
        <taxon>Pseudomonadati</taxon>
        <taxon>Pseudomonadota</taxon>
        <taxon>Alphaproteobacteria</taxon>
        <taxon>Sphingomonadales</taxon>
        <taxon>Erythrobacteraceae</taxon>
        <taxon>Altericroceibacterium</taxon>
    </lineage>
</organism>
<dbReference type="GO" id="GO:0007156">
    <property type="term" value="P:homophilic cell adhesion via plasma membrane adhesion molecules"/>
    <property type="evidence" value="ECO:0007669"/>
    <property type="project" value="InterPro"/>
</dbReference>
<dbReference type="OrthoDB" id="7417166at2"/>
<evidence type="ECO:0000256" key="4">
    <source>
        <dbReference type="ARBA" id="ARBA00023180"/>
    </source>
</evidence>
<dbReference type="GO" id="GO:0016787">
    <property type="term" value="F:hydrolase activity"/>
    <property type="evidence" value="ECO:0007669"/>
    <property type="project" value="UniProtKB-KW"/>
</dbReference>
<dbReference type="EMBL" id="RAPF01000004">
    <property type="protein sequence ID" value="RKF20971.1"/>
    <property type="molecule type" value="Genomic_DNA"/>
</dbReference>
<dbReference type="PRINTS" id="PR01185">
    <property type="entry name" value="INTEGRINA"/>
</dbReference>
<feature type="domain" description="Cadherin" evidence="6">
    <location>
        <begin position="288"/>
        <end position="388"/>
    </location>
</feature>
<dbReference type="GO" id="GO:0008305">
    <property type="term" value="C:integrin complex"/>
    <property type="evidence" value="ECO:0007669"/>
    <property type="project" value="InterPro"/>
</dbReference>
<dbReference type="PANTHER" id="PTHR23221:SF7">
    <property type="entry name" value="PHOSPHATIDYLINOSITOL-GLYCAN-SPECIFIC PHOSPHOLIPASE D"/>
    <property type="match status" value="1"/>
</dbReference>
<keyword evidence="8" id="KW-1185">Reference proteome</keyword>
<feature type="domain" description="Cadherin" evidence="6">
    <location>
        <begin position="490"/>
        <end position="595"/>
    </location>
</feature>
<name>A0A420EJT5_9SPHN</name>
<comment type="caution">
    <text evidence="7">The sequence shown here is derived from an EMBL/GenBank/DDBJ whole genome shotgun (WGS) entry which is preliminary data.</text>
</comment>
<keyword evidence="4" id="KW-0325">Glycoprotein</keyword>
<dbReference type="InterPro" id="IPR013517">
    <property type="entry name" value="FG-GAP"/>
</dbReference>
<evidence type="ECO:0000256" key="3">
    <source>
        <dbReference type="ARBA" id="ARBA00022801"/>
    </source>
</evidence>
<keyword evidence="3" id="KW-0378">Hydrolase</keyword>
<feature type="domain" description="Cadherin" evidence="6">
    <location>
        <begin position="185"/>
        <end position="288"/>
    </location>
</feature>
<dbReference type="SUPFAM" id="SSF49313">
    <property type="entry name" value="Cadherin-like"/>
    <property type="match status" value="3"/>
</dbReference>
<dbReference type="InterPro" id="IPR006644">
    <property type="entry name" value="Cadg"/>
</dbReference>
<gene>
    <name evidence="7" type="ORF">D6851_08420</name>
</gene>
<dbReference type="InterPro" id="IPR015919">
    <property type="entry name" value="Cadherin-like_sf"/>
</dbReference>
<evidence type="ECO:0000256" key="2">
    <source>
        <dbReference type="ARBA" id="ARBA00022737"/>
    </source>
</evidence>
<feature type="compositionally biased region" description="Acidic residues" evidence="5">
    <location>
        <begin position="166"/>
        <end position="181"/>
    </location>
</feature>
<dbReference type="PANTHER" id="PTHR23221">
    <property type="entry name" value="GLYCOSYLPHOSPHATIDYLINOSITOL PHOSPHOLIPASE D"/>
    <property type="match status" value="1"/>
</dbReference>
<dbReference type="Gene3D" id="2.130.10.130">
    <property type="entry name" value="Integrin alpha, N-terminal"/>
    <property type="match status" value="4"/>
</dbReference>
<evidence type="ECO:0000259" key="6">
    <source>
        <dbReference type="PROSITE" id="PS50268"/>
    </source>
</evidence>
<dbReference type="SMART" id="SM00736">
    <property type="entry name" value="CADG"/>
    <property type="match status" value="3"/>
</dbReference>
<dbReference type="Proteomes" id="UP000284395">
    <property type="component" value="Unassembled WGS sequence"/>
</dbReference>
<keyword evidence="1" id="KW-0732">Signal</keyword>
<evidence type="ECO:0000256" key="5">
    <source>
        <dbReference type="SAM" id="MobiDB-lite"/>
    </source>
</evidence>
<dbReference type="Pfam" id="PF01839">
    <property type="entry name" value="FG-GAP"/>
    <property type="match status" value="6"/>
</dbReference>
<dbReference type="SMART" id="SM00112">
    <property type="entry name" value="CA"/>
    <property type="match status" value="4"/>
</dbReference>
<dbReference type="Pfam" id="PF00028">
    <property type="entry name" value="Cadherin"/>
    <property type="match status" value="1"/>
</dbReference>
<dbReference type="CDD" id="cd11304">
    <property type="entry name" value="Cadherin_repeat"/>
    <property type="match status" value="3"/>
</dbReference>
<dbReference type="PROSITE" id="PS51470">
    <property type="entry name" value="FG_GAP"/>
    <property type="match status" value="6"/>
</dbReference>
<keyword evidence="2" id="KW-0677">Repeat</keyword>
<feature type="region of interest" description="Disordered" evidence="5">
    <location>
        <begin position="166"/>
        <end position="199"/>
    </location>
</feature>
<dbReference type="InterPro" id="IPR000413">
    <property type="entry name" value="Integrin_alpha"/>
</dbReference>
<dbReference type="InterPro" id="IPR028994">
    <property type="entry name" value="Integrin_alpha_N"/>
</dbReference>
<accession>A0A420EJT5</accession>
<sequence>MVLRPCQFLRYGPLIDRTRMMEDFRQRKGTIEGVTFMTKRRIRSAKGLSAVMGAIGMGLSVHANAQTGADASIALGTIDNVNSWQTLADGSLEVTMANGQTVTVAPGQFTAVNGQIFVTEAAMASMEAASAAAAASSAGLGAAQIGLGAVGLGVAGFAVADAVDADGDSIPDGDEGGDEPGSENNAPVFTSSASSSVTDGSTSAYRAVASDADGDTLTYSLSGTDADLFTIDSSTGVVTFKTAPDYGDPGDSDGDNVYEVTVTVDDGSSTVSQDVTITVTNENTAPEFTSSATATIEENTSAVMTVAADDADGDTITYSISGGADAALFQIDSSTGELSFISAPDYENPGDAGANHVYDVIVAASDGTTTTTQAVAIAVSNVTETPEITSADAFTVLENHVNIGTITSTAGDGETLTYSIEAGGDASLFSINAATGELTFNAAPDYENPQDTGGDNVYDLTISVSDGITSSSQSVTVTVEDETGNESPYFTNASSIAIQENQTTAVTLAAADPEGGTLNYAITGGADAALFEFDGAGALVFTAAPDYEAPGDADEDNVYEVEVSVSDGTNTTYQTLQITVTDSADLEASDLPPEDGFVVPSGTPGSQLGYSVSAAGDVNGDGWGDFILASPFDSTGGDRAGMVYVVYGGNGLTDSLSGTTRANFDLSSFSSADGYIVQGEGDLDFLGWSVSSAGDINGDGLDDIILGAYNEDTGGPASGAAYVIFGQEGTSHADIDVTTLSASDGFMIHGAGSDQRLGYSVSSAGDVNGDGYDDILLGAEQGDGSAYVLYGGSGSFGTSDGAGRQVIDLATLSAGQGFLMNGGPTDGSLGASVSTLGDINGDGFADFIVGARYANSYAGEAYVIFGSDQTYGTAVSGIQTVDLATLDASEGFVLQNASLMMLGWSVSDAGDINGDGFDDILVGGYATNYATGDAFVIFGTDGSFGTASGGRQIIDVASIDAAEGFTIRGEAEQDRLGWSVSSAGDMNGDGYADIVLGATQAEKGDAPGLVYVIYGGADGFGTDDGSGGRLLDVSTLGTEDGFKVIGEEADALFGYSVSAAGDVDGDGFDDLLIGAPHTTGDGAEAGQSYIIYGSGDGQTGTTITGTAGSDVLVGTSGNDVLEGGGSDDIYRGGAGDDRMIVTGGAFGDVDGGSGFDVLVIDGTGYDFRYDGPLAPHATPYNVSSIEGIATINSASPGSPVQLVVGANFISAVSDLRIDGEASLIVSLRSGDSVLNLAEYTASGQIEYNGSTYDLYESGSVNLLIEEYDGTFPTGLTAETENLSAAESVDLDSATSDTAVLSAFAAAMEPSTSFVQADHVEAPLAVADMTASMLAEYAMDQASNADGSFS</sequence>
<dbReference type="SUPFAM" id="SSF69318">
    <property type="entry name" value="Integrin alpha N-terminal domain"/>
    <property type="match status" value="2"/>
</dbReference>
<dbReference type="InterPro" id="IPR001343">
    <property type="entry name" value="Hemolysn_Ca-bd"/>
</dbReference>
<protein>
    <recommendedName>
        <fullName evidence="6">Cadherin domain-containing protein</fullName>
    </recommendedName>
</protein>
<proteinExistence type="predicted"/>
<evidence type="ECO:0000313" key="7">
    <source>
        <dbReference type="EMBL" id="RKF20971.1"/>
    </source>
</evidence>